<dbReference type="PANTHER" id="PTHR41260:SF1">
    <property type="entry name" value="PROTEIN ECSC"/>
    <property type="match status" value="1"/>
</dbReference>
<evidence type="ECO:0000313" key="1">
    <source>
        <dbReference type="EMBL" id="MEA5579733.1"/>
    </source>
</evidence>
<keyword evidence="2" id="KW-1185">Reference proteome</keyword>
<gene>
    <name evidence="1" type="ORF">VB620_00075</name>
</gene>
<name>A0ABU5U8N3_9CYAN</name>
<reference evidence="1 2" key="1">
    <citation type="submission" date="2023-12" db="EMBL/GenBank/DDBJ databases">
        <title>Baltic Sea Cyanobacteria.</title>
        <authorList>
            <person name="Delbaje E."/>
            <person name="Fewer D.P."/>
            <person name="Shishido T.K."/>
        </authorList>
    </citation>
    <scope>NUCLEOTIDE SEQUENCE [LARGE SCALE GENOMIC DNA]</scope>
    <source>
        <strain evidence="1 2">UHCC-0300</strain>
    </source>
</reference>
<dbReference type="Pfam" id="PF12787">
    <property type="entry name" value="EcsC"/>
    <property type="match status" value="1"/>
</dbReference>
<dbReference type="Proteomes" id="UP001302120">
    <property type="component" value="Unassembled WGS sequence"/>
</dbReference>
<dbReference type="InterPro" id="IPR024787">
    <property type="entry name" value="EcsC"/>
</dbReference>
<dbReference type="PANTHER" id="PTHR41260">
    <property type="entry name" value="PROTEIN ECSC"/>
    <property type="match status" value="1"/>
</dbReference>
<evidence type="ECO:0000313" key="2">
    <source>
        <dbReference type="Proteomes" id="UP001302120"/>
    </source>
</evidence>
<protein>
    <submittedName>
        <fullName evidence="1">EcsC family protein</fullName>
    </submittedName>
</protein>
<comment type="caution">
    <text evidence="1">The sequence shown here is derived from an EMBL/GenBank/DDBJ whole genome shotgun (WGS) entry which is preliminary data.</text>
</comment>
<proteinExistence type="predicted"/>
<sequence length="219" mass="23511">MTEELNQSTIEKTFEWLYQRAINGIPGFDSASKMAENYLNRGGYLEDNVNALIKLQIVKAGTSGFLTGLGGLITLPVAVPANLASVMYVHIRMIAAIAYMGGYDLNDDKVKTLIYACLAGNSAKDIFKQSGIVVGKKLTTSVINSISKKTIGEINKRVGFKLITKFSEKGAIVLGRVVPIVGGVIGASVDGVATQRVGNIARETFIGKKPQNLSLERDN</sequence>
<organism evidence="1 2">
    <name type="scientific">Nodularia harveyana UHCC-0300</name>
    <dbReference type="NCBI Taxonomy" id="2974287"/>
    <lineage>
        <taxon>Bacteria</taxon>
        <taxon>Bacillati</taxon>
        <taxon>Cyanobacteriota</taxon>
        <taxon>Cyanophyceae</taxon>
        <taxon>Nostocales</taxon>
        <taxon>Nodulariaceae</taxon>
        <taxon>Nodularia</taxon>
    </lineage>
</organism>
<dbReference type="EMBL" id="JAYGHG010000001">
    <property type="protein sequence ID" value="MEA5579733.1"/>
    <property type="molecule type" value="Genomic_DNA"/>
</dbReference>
<accession>A0ABU5U8N3</accession>
<dbReference type="RefSeq" id="WP_323194082.1">
    <property type="nucleotide sequence ID" value="NZ_JAYGHG010000001.1"/>
</dbReference>